<dbReference type="Pfam" id="PF25534">
    <property type="entry name" value="DUF7918"/>
    <property type="match status" value="1"/>
</dbReference>
<organism evidence="3 4">
    <name type="scientific">Mycena indigotica</name>
    <dbReference type="NCBI Taxonomy" id="2126181"/>
    <lineage>
        <taxon>Eukaryota</taxon>
        <taxon>Fungi</taxon>
        <taxon>Dikarya</taxon>
        <taxon>Basidiomycota</taxon>
        <taxon>Agaricomycotina</taxon>
        <taxon>Agaricomycetes</taxon>
        <taxon>Agaricomycetidae</taxon>
        <taxon>Agaricales</taxon>
        <taxon>Marasmiineae</taxon>
        <taxon>Mycenaceae</taxon>
        <taxon>Mycena</taxon>
    </lineage>
</organism>
<dbReference type="Proteomes" id="UP000636479">
    <property type="component" value="Unassembled WGS sequence"/>
</dbReference>
<evidence type="ECO:0000313" key="4">
    <source>
        <dbReference type="Proteomes" id="UP000636479"/>
    </source>
</evidence>
<evidence type="ECO:0000259" key="2">
    <source>
        <dbReference type="Pfam" id="PF25534"/>
    </source>
</evidence>
<dbReference type="OrthoDB" id="3364132at2759"/>
<keyword evidence="4" id="KW-1185">Reference proteome</keyword>
<accession>A0A8H6WFL3</accession>
<feature type="domain" description="DUF7918" evidence="2">
    <location>
        <begin position="9"/>
        <end position="217"/>
    </location>
</feature>
<dbReference type="EMBL" id="JACAZF010000001">
    <property type="protein sequence ID" value="KAF7315887.1"/>
    <property type="molecule type" value="Genomic_DNA"/>
</dbReference>
<dbReference type="AlphaFoldDB" id="A0A8H6WFL3"/>
<feature type="region of interest" description="Disordered" evidence="1">
    <location>
        <begin position="218"/>
        <end position="246"/>
    </location>
</feature>
<dbReference type="PANTHER" id="PTHR36223:SF1">
    <property type="entry name" value="TRANSCRIPTION ELONGATION FACTOR EAF N-TERMINAL DOMAIN-CONTAINING PROTEIN"/>
    <property type="match status" value="1"/>
</dbReference>
<feature type="compositionally biased region" description="Basic and acidic residues" evidence="1">
    <location>
        <begin position="264"/>
        <end position="276"/>
    </location>
</feature>
<reference evidence="3" key="1">
    <citation type="submission" date="2020-05" db="EMBL/GenBank/DDBJ databases">
        <title>Mycena genomes resolve the evolution of fungal bioluminescence.</title>
        <authorList>
            <person name="Tsai I.J."/>
        </authorList>
    </citation>
    <scope>NUCLEOTIDE SEQUENCE</scope>
    <source>
        <strain evidence="3">171206Taipei</strain>
    </source>
</reference>
<sequence length="306" mass="34043">MPQWHDQFRVWIKIDGVDAEEYGVEVDEAERVVSCWIGSEVGKTFTVEWDIHLDYVSTLCGRVYTDGVRCAGKYFTGTKPHHTFVARAERKLSSLSCLAPLLLVVCPASSDFSSPLEPADDDELLATGPNLPDLGVIELRVVPVELGESTAQETPATLPSLKLHEQSKKAITQQIQLGPARASSHCFRQCTTTGPHLVNFRFKYRPIEILRANGIAPPLERKTSESPTRSESAEPGQDVDDDVDEMKRLEEQLLAVKARVAAKQVDKKPRIKRELIDLTEPDPLDHPPAKKKVKRENGSSEVIDLT</sequence>
<comment type="caution">
    <text evidence="3">The sequence shown here is derived from an EMBL/GenBank/DDBJ whole genome shotgun (WGS) entry which is preliminary data.</text>
</comment>
<evidence type="ECO:0000313" key="3">
    <source>
        <dbReference type="EMBL" id="KAF7315887.1"/>
    </source>
</evidence>
<name>A0A8H6WFL3_9AGAR</name>
<protein>
    <recommendedName>
        <fullName evidence="2">DUF7918 domain-containing protein</fullName>
    </recommendedName>
</protein>
<dbReference type="PANTHER" id="PTHR36223">
    <property type="entry name" value="BETA-LACTAMASE-TYPE TRANSPEPTIDASE FOLD DOMAIN CONTAINING PROTEIN"/>
    <property type="match status" value="1"/>
</dbReference>
<gene>
    <name evidence="3" type="ORF">MIND_00105300</name>
</gene>
<dbReference type="GeneID" id="59340516"/>
<proteinExistence type="predicted"/>
<evidence type="ECO:0000256" key="1">
    <source>
        <dbReference type="SAM" id="MobiDB-lite"/>
    </source>
</evidence>
<feature type="region of interest" description="Disordered" evidence="1">
    <location>
        <begin position="262"/>
        <end position="306"/>
    </location>
</feature>
<dbReference type="RefSeq" id="XP_037225910.1">
    <property type="nucleotide sequence ID" value="XM_037358000.1"/>
</dbReference>
<dbReference type="InterPro" id="IPR057678">
    <property type="entry name" value="DUF7918"/>
</dbReference>